<sequence length="683" mass="69101">MNISSMIRGLIGDGKPGNARPLELKEGQVVRGSVVSVSDDGGEAVLQIQGVQVRAKLETPLRPGETTLLQVQPPGENGVTVMKPVGGSLTELPQASLNNLMQEVGLTDTKDNRELLLAMQRSGLPLTKDNVAMVQTMMAAKPAQVPVEEWVQATGIAFQRGLPVTAETVKGLHQTVFGPPLHQLLSGLADQLESLISQTTGKPVPGGEAATNAKPGIVTAQQGTAAQQVQPDGDTATAAALVNRPVAGMPAASALPSQQQAQTMQAANAAAAASGAEVVADDVNQTSKGSMPQQTSQAQASPEAGAKAAGSQAEAAGRGSAGIPAGSGIPGESPRATDAGISGSRPGAPGAAETGAGRGSVGQPEDAAVRANGRENTPAAAGPQSAAGQAAPAAPTPAQLAPKLLALLDALRSASAAAPAQPGAAAQAAPAAQQGGQVAAAAAGSPQPLPAAAPAGAAANAPVTHGGDPWVGRVLKLLGAEHEQQAVHGAAMQPRVGDAASPANADSLKGLLLQLASSDSAPAALKDAAAQTVQYLTGQQLLLTTDRGATFAQMHWFIPITGPDGEQTASVQIQSRRGQRGELDAANCRLLFDLDMKSLGHTLVDVHVVNNIVSLRVLNDNEGMGALLESGREMIHQSLDKLGYQLLTFRAEPWPAGQAAGAERKVSATDYSPERYKGVDFKV</sequence>
<feature type="compositionally biased region" description="Low complexity" evidence="1">
    <location>
        <begin position="378"/>
        <end position="395"/>
    </location>
</feature>
<dbReference type="Proteomes" id="UP000509327">
    <property type="component" value="Chromosome"/>
</dbReference>
<protein>
    <submittedName>
        <fullName evidence="3">DNA ligase</fullName>
    </submittedName>
</protein>
<evidence type="ECO:0000256" key="1">
    <source>
        <dbReference type="SAM" id="MobiDB-lite"/>
    </source>
</evidence>
<dbReference type="Proteomes" id="UP000247790">
    <property type="component" value="Unassembled WGS sequence"/>
</dbReference>
<organism evidence="2 4">
    <name type="scientific">Paenibacillus barcinonensis</name>
    <dbReference type="NCBI Taxonomy" id="198119"/>
    <lineage>
        <taxon>Bacteria</taxon>
        <taxon>Bacillati</taxon>
        <taxon>Bacillota</taxon>
        <taxon>Bacilli</taxon>
        <taxon>Bacillales</taxon>
        <taxon>Paenibacillaceae</taxon>
        <taxon>Paenibacillus</taxon>
    </lineage>
</organism>
<dbReference type="AlphaFoldDB" id="A0A2V4VQ26"/>
<feature type="compositionally biased region" description="Low complexity" evidence="1">
    <location>
        <begin position="345"/>
        <end position="355"/>
    </location>
</feature>
<dbReference type="EMBL" id="CP054614">
    <property type="protein sequence ID" value="QKS59647.1"/>
    <property type="molecule type" value="Genomic_DNA"/>
</dbReference>
<evidence type="ECO:0000313" key="3">
    <source>
        <dbReference type="EMBL" id="QKS59647.1"/>
    </source>
</evidence>
<evidence type="ECO:0000313" key="2">
    <source>
        <dbReference type="EMBL" id="PYE52219.1"/>
    </source>
</evidence>
<gene>
    <name evidence="2" type="ORF">DFQ00_101151</name>
    <name evidence="3" type="ORF">HUB98_27880</name>
</gene>
<dbReference type="OrthoDB" id="2351076at2"/>
<feature type="region of interest" description="Disordered" evidence="1">
    <location>
        <begin position="286"/>
        <end position="395"/>
    </location>
</feature>
<feature type="compositionally biased region" description="Low complexity" evidence="1">
    <location>
        <begin position="304"/>
        <end position="322"/>
    </location>
</feature>
<accession>A0A2V4VQ26</accession>
<feature type="region of interest" description="Disordered" evidence="1">
    <location>
        <begin position="439"/>
        <end position="461"/>
    </location>
</feature>
<keyword evidence="5" id="KW-1185">Reference proteome</keyword>
<feature type="compositionally biased region" description="Polar residues" evidence="1">
    <location>
        <begin position="286"/>
        <end position="300"/>
    </location>
</feature>
<keyword evidence="3" id="KW-0436">Ligase</keyword>
<proteinExistence type="predicted"/>
<evidence type="ECO:0000313" key="4">
    <source>
        <dbReference type="Proteomes" id="UP000247790"/>
    </source>
</evidence>
<dbReference type="EMBL" id="QJSW01000001">
    <property type="protein sequence ID" value="PYE52219.1"/>
    <property type="molecule type" value="Genomic_DNA"/>
</dbReference>
<reference evidence="3 5" key="2">
    <citation type="submission" date="2020-06" db="EMBL/GenBank/DDBJ databases">
        <title>Complete genome of Paenibacillus barcinonensis KACC11450.</title>
        <authorList>
            <person name="Kim M."/>
            <person name="Park Y.-J."/>
            <person name="Shin J.-H."/>
        </authorList>
    </citation>
    <scope>NUCLEOTIDE SEQUENCE [LARGE SCALE GENOMIC DNA]</scope>
    <source>
        <strain evidence="3 5">KACC11450</strain>
    </source>
</reference>
<evidence type="ECO:0000313" key="5">
    <source>
        <dbReference type="Proteomes" id="UP000509327"/>
    </source>
</evidence>
<dbReference type="RefSeq" id="WP_110893194.1">
    <property type="nucleotide sequence ID" value="NZ_CP054614.1"/>
</dbReference>
<dbReference type="GO" id="GO:0016874">
    <property type="term" value="F:ligase activity"/>
    <property type="evidence" value="ECO:0007669"/>
    <property type="project" value="UniProtKB-KW"/>
</dbReference>
<reference evidence="2 4" key="1">
    <citation type="submission" date="2018-06" db="EMBL/GenBank/DDBJ databases">
        <title>Genomic Encyclopedia of Type Strains, Phase III (KMG-III): the genomes of soil and plant-associated and newly described type strains.</title>
        <authorList>
            <person name="Whitman W."/>
        </authorList>
    </citation>
    <scope>NUCLEOTIDE SEQUENCE [LARGE SCALE GENOMIC DNA]</scope>
    <source>
        <strain evidence="2 4">CECT 7022</strain>
    </source>
</reference>
<name>A0A2V4VQ26_PAEBA</name>